<dbReference type="InterPro" id="IPR039421">
    <property type="entry name" value="Type_1_exporter"/>
</dbReference>
<dbReference type="InterPro" id="IPR011527">
    <property type="entry name" value="ABC1_TM_dom"/>
</dbReference>
<dbReference type="EMBL" id="FWXK01000002">
    <property type="protein sequence ID" value="SMC31862.1"/>
    <property type="molecule type" value="Genomic_DNA"/>
</dbReference>
<dbReference type="PANTHER" id="PTHR43394">
    <property type="entry name" value="ATP-DEPENDENT PERMEASE MDL1, MITOCHONDRIAL"/>
    <property type="match status" value="1"/>
</dbReference>
<keyword evidence="2" id="KW-0813">Transport</keyword>
<evidence type="ECO:0000256" key="3">
    <source>
        <dbReference type="ARBA" id="ARBA00022475"/>
    </source>
</evidence>
<keyword evidence="7 9" id="KW-1133">Transmembrane helix</keyword>
<evidence type="ECO:0000256" key="6">
    <source>
        <dbReference type="ARBA" id="ARBA00022840"/>
    </source>
</evidence>
<evidence type="ECO:0000256" key="2">
    <source>
        <dbReference type="ARBA" id="ARBA00022448"/>
    </source>
</evidence>
<protein>
    <submittedName>
        <fullName evidence="12">ATP-binding cassette, subfamily B, multidrug efflux pump</fullName>
    </submittedName>
</protein>
<dbReference type="InterPro" id="IPR036640">
    <property type="entry name" value="ABC1_TM_sf"/>
</dbReference>
<evidence type="ECO:0000256" key="7">
    <source>
        <dbReference type="ARBA" id="ARBA00022989"/>
    </source>
</evidence>
<dbReference type="Pfam" id="PF00664">
    <property type="entry name" value="ABC_membrane"/>
    <property type="match status" value="1"/>
</dbReference>
<sequence length="578" mass="65512">MAYIWKYVKSYKGLLILAILGNLGFVLVTLGLPTMLARMIDEGILVDNADIIWRYFFFMVGLALIGLVGRLLTIYTSSKIVNSMTMEMRNDAYRKMHQLSHHEFQELGVPSLTTRISSDAFILLQFTDMIIRQGFTAPMMIIVSVIMIIRTSIRLGLTILPLAPIIFITVLLIARITLPISERQQNFLDRINRVLRESITGLRVIRAFNREDFQENRFAKANNAYRQESTTLFRWMAVTPALFSIIVNLAIIAIIWFGSGYIENQTMQVGTIVAFIEYVFHALFSLMLFANIFMIYPRAQVSAERLEEVLETPISVQEKPETEQQNDSEEYGTLEFRDVDFAYPDADKPVLQHINFKTKPGDTIAFIGSTGSGKSTIVKLIPRFYDVSKGQILVDGIDVRDYGLDKLRQKIGYTPQKALLFTGDIDENLRFGKFDASKEDLEHATMISQAQEFIHRLENHYQTHLAEGGNNLSGGQKQRLSIARSIIGGREIYIFDDSFSALDYKTDAALRKALKDETKDATTVIVAQRVGTIMHADQIIVLDEGHVAAKGTHEELLKNSPLYYEIAASQLSEEELQQ</sequence>
<dbReference type="PROSITE" id="PS50929">
    <property type="entry name" value="ABC_TM1F"/>
    <property type="match status" value="1"/>
</dbReference>
<dbReference type="CDD" id="cd18548">
    <property type="entry name" value="ABC_6TM_Tm287_like"/>
    <property type="match status" value="1"/>
</dbReference>
<evidence type="ECO:0000259" key="10">
    <source>
        <dbReference type="PROSITE" id="PS50893"/>
    </source>
</evidence>
<dbReference type="SUPFAM" id="SSF90123">
    <property type="entry name" value="ABC transporter transmembrane region"/>
    <property type="match status" value="1"/>
</dbReference>
<dbReference type="SUPFAM" id="SSF52540">
    <property type="entry name" value="P-loop containing nucleoside triphosphate hydrolases"/>
    <property type="match status" value="1"/>
</dbReference>
<keyword evidence="5" id="KW-0547">Nucleotide-binding</keyword>
<feature type="transmembrane region" description="Helical" evidence="9">
    <location>
        <begin position="135"/>
        <end position="153"/>
    </location>
</feature>
<dbReference type="InterPro" id="IPR003593">
    <property type="entry name" value="AAA+_ATPase"/>
</dbReference>
<dbReference type="OrthoDB" id="9770415at2"/>
<comment type="subcellular location">
    <subcellularLocation>
        <location evidence="1">Cell membrane</location>
        <topology evidence="1">Multi-pass membrane protein</topology>
    </subcellularLocation>
</comment>
<evidence type="ECO:0000256" key="5">
    <source>
        <dbReference type="ARBA" id="ARBA00022741"/>
    </source>
</evidence>
<gene>
    <name evidence="12" type="ORF">SAMN04487984_0412</name>
</gene>
<keyword evidence="6 12" id="KW-0067">ATP-binding</keyword>
<evidence type="ECO:0000256" key="4">
    <source>
        <dbReference type="ARBA" id="ARBA00022692"/>
    </source>
</evidence>
<keyword evidence="4 9" id="KW-0812">Transmembrane</keyword>
<proteinExistence type="predicted"/>
<accession>A0A1W1Y6Q6</accession>
<keyword evidence="8 9" id="KW-0472">Membrane</keyword>
<reference evidence="13" key="1">
    <citation type="submission" date="2017-04" db="EMBL/GenBank/DDBJ databases">
        <authorList>
            <person name="Varghese N."/>
            <person name="Submissions S."/>
        </authorList>
    </citation>
    <scope>NUCLEOTIDE SEQUENCE [LARGE SCALE GENOMIC DNA]</scope>
    <source>
        <strain evidence="13">DSM 21500</strain>
    </source>
</reference>
<feature type="transmembrane region" description="Helical" evidence="9">
    <location>
        <begin position="278"/>
        <end position="296"/>
    </location>
</feature>
<keyword evidence="3" id="KW-1003">Cell membrane</keyword>
<dbReference type="FunFam" id="3.40.50.300:FF:000221">
    <property type="entry name" value="Multidrug ABC transporter ATP-binding protein"/>
    <property type="match status" value="1"/>
</dbReference>
<keyword evidence="13" id="KW-1185">Reference proteome</keyword>
<organism evidence="12 13">
    <name type="scientific">Aerococcus suis</name>
    <dbReference type="NCBI Taxonomy" id="371602"/>
    <lineage>
        <taxon>Bacteria</taxon>
        <taxon>Bacillati</taxon>
        <taxon>Bacillota</taxon>
        <taxon>Bacilli</taxon>
        <taxon>Lactobacillales</taxon>
        <taxon>Aerococcaceae</taxon>
        <taxon>Aerococcus</taxon>
    </lineage>
</organism>
<evidence type="ECO:0000313" key="12">
    <source>
        <dbReference type="EMBL" id="SMC31862.1"/>
    </source>
</evidence>
<evidence type="ECO:0000256" key="1">
    <source>
        <dbReference type="ARBA" id="ARBA00004651"/>
    </source>
</evidence>
<feature type="transmembrane region" description="Helical" evidence="9">
    <location>
        <begin position="12"/>
        <end position="32"/>
    </location>
</feature>
<dbReference type="InterPro" id="IPR017871">
    <property type="entry name" value="ABC_transporter-like_CS"/>
</dbReference>
<dbReference type="GO" id="GO:0016887">
    <property type="term" value="F:ATP hydrolysis activity"/>
    <property type="evidence" value="ECO:0007669"/>
    <property type="project" value="InterPro"/>
</dbReference>
<dbReference type="Pfam" id="PF00005">
    <property type="entry name" value="ABC_tran"/>
    <property type="match status" value="1"/>
</dbReference>
<dbReference type="RefSeq" id="WP_084098033.1">
    <property type="nucleotide sequence ID" value="NZ_FWXK01000002.1"/>
</dbReference>
<dbReference type="Gene3D" id="3.40.50.300">
    <property type="entry name" value="P-loop containing nucleotide triphosphate hydrolases"/>
    <property type="match status" value="1"/>
</dbReference>
<dbReference type="GO" id="GO:0005524">
    <property type="term" value="F:ATP binding"/>
    <property type="evidence" value="ECO:0007669"/>
    <property type="project" value="UniProtKB-KW"/>
</dbReference>
<dbReference type="STRING" id="371602.SAMN04487984_0412"/>
<dbReference type="SMART" id="SM00382">
    <property type="entry name" value="AAA"/>
    <property type="match status" value="1"/>
</dbReference>
<dbReference type="GO" id="GO:0005886">
    <property type="term" value="C:plasma membrane"/>
    <property type="evidence" value="ECO:0007669"/>
    <property type="project" value="UniProtKB-SubCell"/>
</dbReference>
<dbReference type="GO" id="GO:0015421">
    <property type="term" value="F:ABC-type oligopeptide transporter activity"/>
    <property type="evidence" value="ECO:0007669"/>
    <property type="project" value="TreeGrafter"/>
</dbReference>
<evidence type="ECO:0000313" key="13">
    <source>
        <dbReference type="Proteomes" id="UP000243884"/>
    </source>
</evidence>
<name>A0A1W1Y6Q6_9LACT</name>
<feature type="domain" description="ABC transporter" evidence="10">
    <location>
        <begin position="334"/>
        <end position="569"/>
    </location>
</feature>
<dbReference type="AlphaFoldDB" id="A0A1W1Y6Q6"/>
<dbReference type="Proteomes" id="UP000243884">
    <property type="component" value="Unassembled WGS sequence"/>
</dbReference>
<dbReference type="InterPro" id="IPR027417">
    <property type="entry name" value="P-loop_NTPase"/>
</dbReference>
<feature type="transmembrane region" description="Helical" evidence="9">
    <location>
        <begin position="159"/>
        <end position="178"/>
    </location>
</feature>
<feature type="transmembrane region" description="Helical" evidence="9">
    <location>
        <begin position="235"/>
        <end position="258"/>
    </location>
</feature>
<feature type="transmembrane region" description="Helical" evidence="9">
    <location>
        <begin position="52"/>
        <end position="76"/>
    </location>
</feature>
<evidence type="ECO:0000256" key="8">
    <source>
        <dbReference type="ARBA" id="ARBA00023136"/>
    </source>
</evidence>
<feature type="domain" description="ABC transmembrane type-1" evidence="11">
    <location>
        <begin position="16"/>
        <end position="298"/>
    </location>
</feature>
<dbReference type="PROSITE" id="PS50893">
    <property type="entry name" value="ABC_TRANSPORTER_2"/>
    <property type="match status" value="1"/>
</dbReference>
<dbReference type="InterPro" id="IPR003439">
    <property type="entry name" value="ABC_transporter-like_ATP-bd"/>
</dbReference>
<evidence type="ECO:0000259" key="11">
    <source>
        <dbReference type="PROSITE" id="PS50929"/>
    </source>
</evidence>
<dbReference type="Gene3D" id="1.20.1560.10">
    <property type="entry name" value="ABC transporter type 1, transmembrane domain"/>
    <property type="match status" value="1"/>
</dbReference>
<dbReference type="PANTHER" id="PTHR43394:SF1">
    <property type="entry name" value="ATP-BINDING CASSETTE SUB-FAMILY B MEMBER 10, MITOCHONDRIAL"/>
    <property type="match status" value="1"/>
</dbReference>
<dbReference type="PROSITE" id="PS00211">
    <property type="entry name" value="ABC_TRANSPORTER_1"/>
    <property type="match status" value="1"/>
</dbReference>
<evidence type="ECO:0000256" key="9">
    <source>
        <dbReference type="SAM" id="Phobius"/>
    </source>
</evidence>